<proteinExistence type="predicted"/>
<organism evidence="2 3">
    <name type="scientific">Tahibacter aquaticus</name>
    <dbReference type="NCBI Taxonomy" id="520092"/>
    <lineage>
        <taxon>Bacteria</taxon>
        <taxon>Pseudomonadati</taxon>
        <taxon>Pseudomonadota</taxon>
        <taxon>Gammaproteobacteria</taxon>
        <taxon>Lysobacterales</taxon>
        <taxon>Rhodanobacteraceae</taxon>
        <taxon>Tahibacter</taxon>
    </lineage>
</organism>
<dbReference type="AlphaFoldDB" id="A0A4R6Z7G3"/>
<feature type="region of interest" description="Disordered" evidence="1">
    <location>
        <begin position="20"/>
        <end position="39"/>
    </location>
</feature>
<evidence type="ECO:0000313" key="3">
    <source>
        <dbReference type="Proteomes" id="UP000295293"/>
    </source>
</evidence>
<name>A0A4R6Z7G3_9GAMM</name>
<protein>
    <submittedName>
        <fullName evidence="2">Uncharacterized protein</fullName>
    </submittedName>
</protein>
<gene>
    <name evidence="2" type="ORF">DFR29_102412</name>
</gene>
<keyword evidence="3" id="KW-1185">Reference proteome</keyword>
<accession>A0A4R6Z7G3</accession>
<sequence>MATRLSLPRLKVRKPEYLPTTARCTPRSHGQGVSAGRRVVGNRSLSQVLRCPAPTLQNSARPRGRGSPAALTAA</sequence>
<dbReference type="Proteomes" id="UP000295293">
    <property type="component" value="Unassembled WGS sequence"/>
</dbReference>
<dbReference type="EMBL" id="SNZH01000002">
    <property type="protein sequence ID" value="TDR47750.1"/>
    <property type="molecule type" value="Genomic_DNA"/>
</dbReference>
<evidence type="ECO:0000256" key="1">
    <source>
        <dbReference type="SAM" id="MobiDB-lite"/>
    </source>
</evidence>
<evidence type="ECO:0000313" key="2">
    <source>
        <dbReference type="EMBL" id="TDR47750.1"/>
    </source>
</evidence>
<feature type="region of interest" description="Disordered" evidence="1">
    <location>
        <begin position="50"/>
        <end position="74"/>
    </location>
</feature>
<comment type="caution">
    <text evidence="2">The sequence shown here is derived from an EMBL/GenBank/DDBJ whole genome shotgun (WGS) entry which is preliminary data.</text>
</comment>
<reference evidence="2 3" key="1">
    <citation type="submission" date="2019-03" db="EMBL/GenBank/DDBJ databases">
        <title>Genomic Encyclopedia of Type Strains, Phase IV (KMG-IV): sequencing the most valuable type-strain genomes for metagenomic binning, comparative biology and taxonomic classification.</title>
        <authorList>
            <person name="Goeker M."/>
        </authorList>
    </citation>
    <scope>NUCLEOTIDE SEQUENCE [LARGE SCALE GENOMIC DNA]</scope>
    <source>
        <strain evidence="2 3">DSM 21667</strain>
    </source>
</reference>